<organism evidence="1 2">
    <name type="scientific">Conger conger</name>
    <name type="common">Conger eel</name>
    <name type="synonym">Muraena conger</name>
    <dbReference type="NCBI Taxonomy" id="82655"/>
    <lineage>
        <taxon>Eukaryota</taxon>
        <taxon>Metazoa</taxon>
        <taxon>Chordata</taxon>
        <taxon>Craniata</taxon>
        <taxon>Vertebrata</taxon>
        <taxon>Euteleostomi</taxon>
        <taxon>Actinopterygii</taxon>
        <taxon>Neopterygii</taxon>
        <taxon>Teleostei</taxon>
        <taxon>Anguilliformes</taxon>
        <taxon>Congridae</taxon>
        <taxon>Conger</taxon>
    </lineage>
</organism>
<protein>
    <submittedName>
        <fullName evidence="1">Uncharacterized protein</fullName>
    </submittedName>
</protein>
<name>A0A9Q1DYD2_CONCO</name>
<dbReference type="Proteomes" id="UP001152803">
    <property type="component" value="Unassembled WGS sequence"/>
</dbReference>
<evidence type="ECO:0000313" key="2">
    <source>
        <dbReference type="Proteomes" id="UP001152803"/>
    </source>
</evidence>
<sequence length="83" mass="9504">MYNIRHRHETPRKNTPTHNHCIAIARIGKRDSFYDILMSIYADHSFILDSTLSLSLLLAHFKIYSGNSTLPVMGVCFPAARRT</sequence>
<reference evidence="1" key="1">
    <citation type="journal article" date="2023" name="Science">
        <title>Genome structures resolve the early diversification of teleost fishes.</title>
        <authorList>
            <person name="Parey E."/>
            <person name="Louis A."/>
            <person name="Montfort J."/>
            <person name="Bouchez O."/>
            <person name="Roques C."/>
            <person name="Iampietro C."/>
            <person name="Lluch J."/>
            <person name="Castinel A."/>
            <person name="Donnadieu C."/>
            <person name="Desvignes T."/>
            <person name="Floi Bucao C."/>
            <person name="Jouanno E."/>
            <person name="Wen M."/>
            <person name="Mejri S."/>
            <person name="Dirks R."/>
            <person name="Jansen H."/>
            <person name="Henkel C."/>
            <person name="Chen W.J."/>
            <person name="Zahm M."/>
            <person name="Cabau C."/>
            <person name="Klopp C."/>
            <person name="Thompson A.W."/>
            <person name="Robinson-Rechavi M."/>
            <person name="Braasch I."/>
            <person name="Lecointre G."/>
            <person name="Bobe J."/>
            <person name="Postlethwait J.H."/>
            <person name="Berthelot C."/>
            <person name="Roest Crollius H."/>
            <person name="Guiguen Y."/>
        </authorList>
    </citation>
    <scope>NUCLEOTIDE SEQUENCE</scope>
    <source>
        <strain evidence="1">Concon-B</strain>
    </source>
</reference>
<evidence type="ECO:0000313" key="1">
    <source>
        <dbReference type="EMBL" id="KAJ8284062.1"/>
    </source>
</evidence>
<dbReference type="AlphaFoldDB" id="A0A9Q1DYD2"/>
<accession>A0A9Q1DYD2</accession>
<keyword evidence="2" id="KW-1185">Reference proteome</keyword>
<proteinExistence type="predicted"/>
<comment type="caution">
    <text evidence="1">The sequence shown here is derived from an EMBL/GenBank/DDBJ whole genome shotgun (WGS) entry which is preliminary data.</text>
</comment>
<dbReference type="EMBL" id="JAFJMO010000002">
    <property type="protein sequence ID" value="KAJ8284062.1"/>
    <property type="molecule type" value="Genomic_DNA"/>
</dbReference>
<gene>
    <name evidence="1" type="ORF">COCON_G00029120</name>
</gene>
<dbReference type="OrthoDB" id="10398705at2759"/>